<dbReference type="InterPro" id="IPR011108">
    <property type="entry name" value="RMMBL"/>
</dbReference>
<feature type="compositionally biased region" description="Basic and acidic residues" evidence="8">
    <location>
        <begin position="807"/>
        <end position="831"/>
    </location>
</feature>
<organism evidence="12 13">
    <name type="scientific">Somion occarium</name>
    <dbReference type="NCBI Taxonomy" id="3059160"/>
    <lineage>
        <taxon>Eukaryota</taxon>
        <taxon>Fungi</taxon>
        <taxon>Dikarya</taxon>
        <taxon>Basidiomycota</taxon>
        <taxon>Agaricomycotina</taxon>
        <taxon>Agaricomycetes</taxon>
        <taxon>Polyporales</taxon>
        <taxon>Cerrenaceae</taxon>
        <taxon>Somion</taxon>
    </lineage>
</organism>
<dbReference type="EMBL" id="OZ037947">
    <property type="protein sequence ID" value="CAL1707123.1"/>
    <property type="molecule type" value="Genomic_DNA"/>
</dbReference>
<dbReference type="SMART" id="SM00849">
    <property type="entry name" value="Lactamase_B"/>
    <property type="match status" value="1"/>
</dbReference>
<reference evidence="13" key="1">
    <citation type="submission" date="2024-04" db="EMBL/GenBank/DDBJ databases">
        <authorList>
            <person name="Shaw F."/>
            <person name="Minotto A."/>
        </authorList>
    </citation>
    <scope>NUCLEOTIDE SEQUENCE [LARGE SCALE GENOMIC DNA]</scope>
</reference>
<evidence type="ECO:0000259" key="11">
    <source>
        <dbReference type="SMART" id="SM01098"/>
    </source>
</evidence>
<evidence type="ECO:0000256" key="4">
    <source>
        <dbReference type="ARBA" id="ARBA00022722"/>
    </source>
</evidence>
<dbReference type="SMART" id="SM01098">
    <property type="entry name" value="CPSF73-100_C"/>
    <property type="match status" value="1"/>
</dbReference>
<dbReference type="InterPro" id="IPR050698">
    <property type="entry name" value="MBL"/>
</dbReference>
<dbReference type="SMART" id="SM01027">
    <property type="entry name" value="Beta-Casp"/>
    <property type="match status" value="1"/>
</dbReference>
<feature type="region of interest" description="Disordered" evidence="8">
    <location>
        <begin position="722"/>
        <end position="845"/>
    </location>
</feature>
<name>A0ABP1DJ95_9APHY</name>
<comment type="subcellular location">
    <subcellularLocation>
        <location evidence="1">Nucleus</location>
    </subcellularLocation>
</comment>
<feature type="domain" description="Beta-Casp" evidence="10">
    <location>
        <begin position="244"/>
        <end position="370"/>
    </location>
</feature>
<feature type="domain" description="Metallo-beta-lactamase" evidence="9">
    <location>
        <begin position="19"/>
        <end position="232"/>
    </location>
</feature>
<evidence type="ECO:0000313" key="12">
    <source>
        <dbReference type="EMBL" id="CAL1707123.1"/>
    </source>
</evidence>
<feature type="domain" description="Pre-mRNA 3'-end-processing endonuclease polyadenylation factor C-term" evidence="11">
    <location>
        <begin position="479"/>
        <end position="709"/>
    </location>
</feature>
<comment type="similarity">
    <text evidence="2">Belongs to the metallo-beta-lactamase superfamily. RNA-metabolizing metallo-beta-lactamase-like family. CPSF2/YSH1 subfamily.</text>
</comment>
<dbReference type="Pfam" id="PF07521">
    <property type="entry name" value="RMMBL"/>
    <property type="match status" value="1"/>
</dbReference>
<keyword evidence="6" id="KW-0378">Hydrolase</keyword>
<evidence type="ECO:0000256" key="6">
    <source>
        <dbReference type="ARBA" id="ARBA00022801"/>
    </source>
</evidence>
<keyword evidence="3" id="KW-0507">mRNA processing</keyword>
<sequence length="845" mass="93373">MAEAPTLSITLLGAGQEVGRSCCVIQYRGRTIVCDAGVHPAYSGIASLPFVDELDWSTVDALLITHFHLDHAAALTYITEKTNFRDGKGKVYMTHPTKALHKFMMQDFVRMSSSTSDALFSPLDLSMSLASIIPVSAHQVISPCPGVTFTPYHAGHVLGACMFLIDIAGLKILYTGDYSREEDRHLVKAEVPPIHPDVLIVESTYGVQTLEGREEKEARFTSLVHSIIRRGGHVLLPTFALGRAQELLLILDEYWKKHPDLHSVPVYYASALAKKCMAVYQTYIHTMNANVRSRFAKRDNPFVFKYITNVPQARGWERRIAEGPPCVVLASPGFMTSGPSRELLELWAPDPRNGLIVTGYSVEGTMARDILNEPEEIVTAKGATIPRKLSVDYISFSAHVDYSQNSEFIEAVKAQHIVLVHGEQTNMGRLRAAMQDRYKNRDEDVKIHTPRNLETLELSFRGERVAKAIGTLASKAPQPNDILSGLLVAKDYSYTLLDPRDLRDFAGLTTCVVTQRQKIQLGVGWDLVRWHLEGMYGKIEEGMDKEGVPTMRVMGAVDVKLTSEHELTLEWDSSASNDMIADSTLALITGIDKSPASVKLTINGHSHSHAPDQPHPHADIEDDKAQVMRIQRLAMFLEAHFGEVELHMPDEPMDSEQGEDHPHPSLLVRLDEADAVIDLMSLIVESNHDGLRRRVEAVMDMALTTVSSLNESFTSGVPLLSEEAEHEHTSSEKLVSGKPTTLEVPGLNGEEIKKDTKLPSTEAAEEEAGGQVAGEQNSEQEEKKDEDMLEVTQSDKPPETVSIEADTESKPTEVPHKKGEKAEDGGEHSDSGSDDEDDAILQVHD</sequence>
<dbReference type="PANTHER" id="PTHR11203:SF11">
    <property type="entry name" value="CLEAVAGE AND POLYADENYLATION SPECIFICITY FACTOR SUBUNIT 3"/>
    <property type="match status" value="1"/>
</dbReference>
<evidence type="ECO:0000259" key="10">
    <source>
        <dbReference type="SMART" id="SM01027"/>
    </source>
</evidence>
<evidence type="ECO:0000256" key="2">
    <source>
        <dbReference type="ARBA" id="ARBA00010624"/>
    </source>
</evidence>
<dbReference type="InterPro" id="IPR036866">
    <property type="entry name" value="RibonucZ/Hydroxyglut_hydro"/>
</dbReference>
<protein>
    <submittedName>
        <fullName evidence="12">Uncharacterized protein</fullName>
    </submittedName>
</protein>
<proteinExistence type="inferred from homology"/>
<evidence type="ECO:0000313" key="13">
    <source>
        <dbReference type="Proteomes" id="UP001497453"/>
    </source>
</evidence>
<keyword evidence="5" id="KW-0255">Endonuclease</keyword>
<dbReference type="PANTHER" id="PTHR11203">
    <property type="entry name" value="CLEAVAGE AND POLYADENYLATION SPECIFICITY FACTOR FAMILY MEMBER"/>
    <property type="match status" value="1"/>
</dbReference>
<evidence type="ECO:0000256" key="7">
    <source>
        <dbReference type="ARBA" id="ARBA00023242"/>
    </source>
</evidence>
<evidence type="ECO:0000256" key="3">
    <source>
        <dbReference type="ARBA" id="ARBA00022664"/>
    </source>
</evidence>
<dbReference type="InterPro" id="IPR001279">
    <property type="entry name" value="Metallo-B-lactamas"/>
</dbReference>
<dbReference type="Gene3D" id="3.60.15.10">
    <property type="entry name" value="Ribonuclease Z/Hydroxyacylglutathione hydrolase-like"/>
    <property type="match status" value="1"/>
</dbReference>
<dbReference type="SUPFAM" id="SSF56281">
    <property type="entry name" value="Metallo-hydrolase/oxidoreductase"/>
    <property type="match status" value="1"/>
</dbReference>
<dbReference type="Pfam" id="PF10996">
    <property type="entry name" value="Beta-Casp"/>
    <property type="match status" value="1"/>
</dbReference>
<dbReference type="Gene3D" id="3.40.50.10890">
    <property type="match status" value="1"/>
</dbReference>
<dbReference type="Pfam" id="PF16661">
    <property type="entry name" value="Lactamase_B_6"/>
    <property type="match status" value="1"/>
</dbReference>
<keyword evidence="13" id="KW-1185">Reference proteome</keyword>
<dbReference type="Pfam" id="PF11718">
    <property type="entry name" value="CPSF73-100_C"/>
    <property type="match status" value="1"/>
</dbReference>
<evidence type="ECO:0000259" key="9">
    <source>
        <dbReference type="SMART" id="SM00849"/>
    </source>
</evidence>
<evidence type="ECO:0000256" key="1">
    <source>
        <dbReference type="ARBA" id="ARBA00004123"/>
    </source>
</evidence>
<dbReference type="InterPro" id="IPR022712">
    <property type="entry name" value="Beta_Casp"/>
</dbReference>
<accession>A0ABP1DJ95</accession>
<evidence type="ECO:0000256" key="8">
    <source>
        <dbReference type="SAM" id="MobiDB-lite"/>
    </source>
</evidence>
<keyword evidence="4" id="KW-0540">Nuclease</keyword>
<keyword evidence="7" id="KW-0539">Nucleus</keyword>
<evidence type="ECO:0000256" key="5">
    <source>
        <dbReference type="ARBA" id="ARBA00022759"/>
    </source>
</evidence>
<gene>
    <name evidence="12" type="ORF">GFSPODELE1_LOCUS6208</name>
</gene>
<dbReference type="InterPro" id="IPR021718">
    <property type="entry name" value="CPSF73-100_C"/>
</dbReference>
<dbReference type="Proteomes" id="UP001497453">
    <property type="component" value="Chromosome 4"/>
</dbReference>